<sequence>MCAWGNNNEDWNFDMPPLVEPVRFGGGDGGNIPPLRGARFEARQGLSMGAFPGIVESDWGVRPGTPHPRQQVPPGWDYQAPPPPHTAPGAFNHPNLPHPSQMPAHYNNMPSPWAHAHGQGQSTFTPREDGFSSLAWRPPDYDMDRASYVEYGGGAYANDYGRGPPPGSAPPRIGLGLGFEAGGGSENPYTDQPINSGGYFANAGRQHRSHSRTQSRPRQRQEPMEEAYGWGAEPAGAWGEEQLDEEDEEEEGMRRARADLMRSMDRGHENATSGSTDWDLVDSFSGMGIQDGQRDRSRYRGRSRSRSRHPDRPRRKSAMKRSYSNDMAPQASTNFNMEPHRSRERMDRLAWPSQDSPYGSNNRLVENQIYGPQDRVRRPRDWRAEYSVKPNIFTRFSPRQWHSSDVIEMNDPVKRVPNSLLHRTSSSHPPMFIDLRIPIQTQMQLHAEQRTHFGYGSGGIFPYLNRPPNNIDFAQMACEPASPHMRLYHPRLPWYIDLMSASAVAASRAGAGPSAPGFGVGYGVIGLTVWEVIEGVWRELQRQITSRDFYNEEMGTVMTGGRTRSTSLSSHSPFSSHVPLTPLSSNSALPLSPGHGYDRYGPPQLQPTQTARDLVSMAFRSRCKFVGQELFGDSKRAKLDFGHFGEGETREMSKGVRRVDWLGMEEDWVWTGIVRKSSGMWEIKTRKA</sequence>
<comment type="caution">
    <text evidence="1">The sequence shown here is derived from an EMBL/GenBank/DDBJ whole genome shotgun (WGS) entry which is preliminary data.</text>
</comment>
<accession>A0ACC1UFU8</accession>
<evidence type="ECO:0000313" key="1">
    <source>
        <dbReference type="EMBL" id="KAJ3815949.1"/>
    </source>
</evidence>
<dbReference type="EMBL" id="MU794944">
    <property type="protein sequence ID" value="KAJ3815949.1"/>
    <property type="molecule type" value="Genomic_DNA"/>
</dbReference>
<organism evidence="1 2">
    <name type="scientific">Lentinula aff. lateritia</name>
    <dbReference type="NCBI Taxonomy" id="2804960"/>
    <lineage>
        <taxon>Eukaryota</taxon>
        <taxon>Fungi</taxon>
        <taxon>Dikarya</taxon>
        <taxon>Basidiomycota</taxon>
        <taxon>Agaricomycotina</taxon>
        <taxon>Agaricomycetes</taxon>
        <taxon>Agaricomycetidae</taxon>
        <taxon>Agaricales</taxon>
        <taxon>Marasmiineae</taxon>
        <taxon>Omphalotaceae</taxon>
        <taxon>Lentinula</taxon>
    </lineage>
</organism>
<dbReference type="Proteomes" id="UP001163835">
    <property type="component" value="Unassembled WGS sequence"/>
</dbReference>
<keyword evidence="2" id="KW-1185">Reference proteome</keyword>
<name>A0ACC1UFU8_9AGAR</name>
<gene>
    <name evidence="1" type="ORF">F5876DRAFT_61057</name>
</gene>
<evidence type="ECO:0000313" key="2">
    <source>
        <dbReference type="Proteomes" id="UP001163835"/>
    </source>
</evidence>
<reference evidence="1" key="1">
    <citation type="submission" date="2022-09" db="EMBL/GenBank/DDBJ databases">
        <title>A Global Phylogenomic Analysis of the Shiitake Genus Lentinula.</title>
        <authorList>
            <consortium name="DOE Joint Genome Institute"/>
            <person name="Sierra-Patev S."/>
            <person name="Min B."/>
            <person name="Naranjo-Ortiz M."/>
            <person name="Looney B."/>
            <person name="Konkel Z."/>
            <person name="Slot J.C."/>
            <person name="Sakamoto Y."/>
            <person name="Steenwyk J.L."/>
            <person name="Rokas A."/>
            <person name="Carro J."/>
            <person name="Camarero S."/>
            <person name="Ferreira P."/>
            <person name="Molpeceres G."/>
            <person name="Ruiz-Duenas F.J."/>
            <person name="Serrano A."/>
            <person name="Henrissat B."/>
            <person name="Drula E."/>
            <person name="Hughes K.W."/>
            <person name="Mata J.L."/>
            <person name="Ishikawa N.K."/>
            <person name="Vargas-Isla R."/>
            <person name="Ushijima S."/>
            <person name="Smith C.A."/>
            <person name="Ahrendt S."/>
            <person name="Andreopoulos W."/>
            <person name="He G."/>
            <person name="Labutti K."/>
            <person name="Lipzen A."/>
            <person name="Ng V."/>
            <person name="Riley R."/>
            <person name="Sandor L."/>
            <person name="Barry K."/>
            <person name="Martinez A.T."/>
            <person name="Xiao Y."/>
            <person name="Gibbons J.G."/>
            <person name="Terashima K."/>
            <person name="Grigoriev I.V."/>
            <person name="Hibbett D.S."/>
        </authorList>
    </citation>
    <scope>NUCLEOTIDE SEQUENCE</scope>
    <source>
        <strain evidence="1">TMI1499</strain>
    </source>
</reference>
<proteinExistence type="predicted"/>
<protein>
    <submittedName>
        <fullName evidence="1">Uncharacterized protein</fullName>
    </submittedName>
</protein>